<protein>
    <submittedName>
        <fullName evidence="1">Uncharacterized protein</fullName>
    </submittedName>
</protein>
<reference evidence="1 2" key="1">
    <citation type="journal article" date="2019" name="Genome Biol. Evol.">
        <title>Insights into the evolution of the New World diploid cottons (Gossypium, subgenus Houzingenia) based on genome sequencing.</title>
        <authorList>
            <person name="Grover C.E."/>
            <person name="Arick M.A. 2nd"/>
            <person name="Thrash A."/>
            <person name="Conover J.L."/>
            <person name="Sanders W.S."/>
            <person name="Peterson D.G."/>
            <person name="Frelichowski J.E."/>
            <person name="Scheffler J.A."/>
            <person name="Scheffler B.E."/>
            <person name="Wendel J.F."/>
        </authorList>
    </citation>
    <scope>NUCLEOTIDE SEQUENCE [LARGE SCALE GENOMIC DNA]</scope>
    <source>
        <strain evidence="1">1</strain>
        <tissue evidence="1">Leaf</tissue>
    </source>
</reference>
<accession>A0A7J9MQT0</accession>
<comment type="caution">
    <text evidence="1">The sequence shown here is derived from an EMBL/GenBank/DDBJ whole genome shotgun (WGS) entry which is preliminary data.</text>
</comment>
<dbReference type="EMBL" id="JABFAF010000013">
    <property type="protein sequence ID" value="MBA0873473.1"/>
    <property type="molecule type" value="Genomic_DNA"/>
</dbReference>
<name>A0A7J9MQT0_GOSSC</name>
<keyword evidence="2" id="KW-1185">Reference proteome</keyword>
<dbReference type="AlphaFoldDB" id="A0A7J9MQT0"/>
<evidence type="ECO:0000313" key="1">
    <source>
        <dbReference type="EMBL" id="MBA0873473.1"/>
    </source>
</evidence>
<evidence type="ECO:0000313" key="2">
    <source>
        <dbReference type="Proteomes" id="UP000593576"/>
    </source>
</evidence>
<gene>
    <name evidence="1" type="ORF">Goshw_002667</name>
</gene>
<dbReference type="OrthoDB" id="971715at2759"/>
<sequence length="41" mass="4645">MGWLRDPFSELGNDSTKVERTRYARASILKIIGGYLKSDLS</sequence>
<proteinExistence type="predicted"/>
<dbReference type="Proteomes" id="UP000593576">
    <property type="component" value="Unassembled WGS sequence"/>
</dbReference>
<organism evidence="1 2">
    <name type="scientific">Gossypium schwendimanii</name>
    <name type="common">Cotton</name>
    <dbReference type="NCBI Taxonomy" id="34291"/>
    <lineage>
        <taxon>Eukaryota</taxon>
        <taxon>Viridiplantae</taxon>
        <taxon>Streptophyta</taxon>
        <taxon>Embryophyta</taxon>
        <taxon>Tracheophyta</taxon>
        <taxon>Spermatophyta</taxon>
        <taxon>Magnoliopsida</taxon>
        <taxon>eudicotyledons</taxon>
        <taxon>Gunneridae</taxon>
        <taxon>Pentapetalae</taxon>
        <taxon>rosids</taxon>
        <taxon>malvids</taxon>
        <taxon>Malvales</taxon>
        <taxon>Malvaceae</taxon>
        <taxon>Malvoideae</taxon>
        <taxon>Gossypium</taxon>
    </lineage>
</organism>